<reference evidence="2" key="2">
    <citation type="journal article" date="2021" name="PeerJ">
        <title>Extensive microbial diversity within the chicken gut microbiome revealed by metagenomics and culture.</title>
        <authorList>
            <person name="Gilroy R."/>
            <person name="Ravi A."/>
            <person name="Getino M."/>
            <person name="Pursley I."/>
            <person name="Horton D.L."/>
            <person name="Alikhan N.F."/>
            <person name="Baker D."/>
            <person name="Gharbi K."/>
            <person name="Hall N."/>
            <person name="Watson M."/>
            <person name="Adriaenssens E.M."/>
            <person name="Foster-Nyarko E."/>
            <person name="Jarju S."/>
            <person name="Secka A."/>
            <person name="Antonio M."/>
            <person name="Oren A."/>
            <person name="Chaudhuri R.R."/>
            <person name="La Ragione R."/>
            <person name="Hildebrand F."/>
            <person name="Pallen M.J."/>
        </authorList>
    </citation>
    <scope>NUCLEOTIDE SEQUENCE</scope>
    <source>
        <strain evidence="2">ChiHjej12B11-29160</strain>
    </source>
</reference>
<dbReference type="PANTHER" id="PTHR43267">
    <property type="entry name" value="TRNA THREONYLCARBAMOYLADENOSINE DEHYDRATASE"/>
    <property type="match status" value="1"/>
</dbReference>
<dbReference type="GO" id="GO:0061504">
    <property type="term" value="P:cyclic threonylcarbamoyladenosine biosynthetic process"/>
    <property type="evidence" value="ECO:0007669"/>
    <property type="project" value="TreeGrafter"/>
</dbReference>
<dbReference type="AlphaFoldDB" id="A0A9D1HVV1"/>
<evidence type="ECO:0000313" key="3">
    <source>
        <dbReference type="Proteomes" id="UP000824078"/>
    </source>
</evidence>
<evidence type="ECO:0000259" key="1">
    <source>
        <dbReference type="Pfam" id="PF00899"/>
    </source>
</evidence>
<dbReference type="PANTHER" id="PTHR43267:SF1">
    <property type="entry name" value="TRNA THREONYLCARBAMOYLADENOSINE DEHYDRATASE"/>
    <property type="match status" value="1"/>
</dbReference>
<protein>
    <submittedName>
        <fullName evidence="2">tRNA threonylcarbamoyladenosine dehydratase</fullName>
    </submittedName>
</protein>
<comment type="caution">
    <text evidence="2">The sequence shown here is derived from an EMBL/GenBank/DDBJ whole genome shotgun (WGS) entry which is preliminary data.</text>
</comment>
<dbReference type="SUPFAM" id="SSF69572">
    <property type="entry name" value="Activating enzymes of the ubiquitin-like proteins"/>
    <property type="match status" value="1"/>
</dbReference>
<reference evidence="2" key="1">
    <citation type="submission" date="2020-10" db="EMBL/GenBank/DDBJ databases">
        <authorList>
            <person name="Gilroy R."/>
        </authorList>
    </citation>
    <scope>NUCLEOTIDE SEQUENCE</scope>
    <source>
        <strain evidence="2">ChiHjej12B11-29160</strain>
    </source>
</reference>
<dbReference type="Pfam" id="PF00899">
    <property type="entry name" value="ThiF"/>
    <property type="match status" value="1"/>
</dbReference>
<dbReference type="GO" id="GO:0008641">
    <property type="term" value="F:ubiquitin-like modifier activating enzyme activity"/>
    <property type="evidence" value="ECO:0007669"/>
    <property type="project" value="InterPro"/>
</dbReference>
<evidence type="ECO:0000313" key="2">
    <source>
        <dbReference type="EMBL" id="HIU23339.1"/>
    </source>
</evidence>
<organism evidence="2 3">
    <name type="scientific">Candidatus Coprovicinus avistercoris</name>
    <dbReference type="NCBI Taxonomy" id="2840754"/>
    <lineage>
        <taxon>Bacteria</taxon>
        <taxon>Bacillati</taxon>
        <taxon>Actinomycetota</taxon>
        <taxon>Coriobacteriia</taxon>
        <taxon>Coriobacteriales</taxon>
        <taxon>Coriobacteriaceae</taxon>
        <taxon>Coriobacteriaceae incertae sedis</taxon>
        <taxon>Candidatus Coprovicinus</taxon>
    </lineage>
</organism>
<dbReference type="InterPro" id="IPR035985">
    <property type="entry name" value="Ubiquitin-activating_enz"/>
</dbReference>
<accession>A0A9D1HVV1</accession>
<dbReference type="Gene3D" id="3.40.50.720">
    <property type="entry name" value="NAD(P)-binding Rossmann-like Domain"/>
    <property type="match status" value="1"/>
</dbReference>
<gene>
    <name evidence="2" type="ORF">IAD17_00185</name>
</gene>
<feature type="domain" description="THIF-type NAD/FAD binding fold" evidence="1">
    <location>
        <begin position="18"/>
        <end position="178"/>
    </location>
</feature>
<dbReference type="Proteomes" id="UP000824078">
    <property type="component" value="Unassembled WGS sequence"/>
</dbReference>
<dbReference type="InterPro" id="IPR045886">
    <property type="entry name" value="ThiF/MoeB/HesA"/>
</dbReference>
<dbReference type="EMBL" id="DVMQ01000001">
    <property type="protein sequence ID" value="HIU23339.1"/>
    <property type="molecule type" value="Genomic_DNA"/>
</dbReference>
<name>A0A9D1HVV1_9ACTN</name>
<dbReference type="InterPro" id="IPR000594">
    <property type="entry name" value="ThiF_NAD_FAD-bd"/>
</dbReference>
<dbReference type="CDD" id="cd00755">
    <property type="entry name" value="YgdL_like"/>
    <property type="match status" value="1"/>
</dbReference>
<dbReference type="GO" id="GO:0061503">
    <property type="term" value="F:tRNA threonylcarbamoyladenosine dehydratase"/>
    <property type="evidence" value="ECO:0007669"/>
    <property type="project" value="TreeGrafter"/>
</dbReference>
<sequence>MGKIDSHTVQENRFTRLIPLIGEDGLKRLTQARVMVLGLGGVGSSCCEALARGGVGKLTLVDGDVVAPSNLNRQVIAYESTLGQPKTKVASHMVHAINPTCNVTVLQAFLERGSLEEQLNALPRPDYVIDAIDTVSQKLAIAQWAQSHNIPLLASMGGAGKLYPQLLRFSDISETYGDALARVIRKECRKRHITKLEVLWSPEAAHASHTTNEQGQAILATSSYLPPIMGLMLAGRVLCELSGLGWELDQ</sequence>
<proteinExistence type="predicted"/>